<keyword evidence="2" id="KW-1185">Reference proteome</keyword>
<accession>A0ACC7LZH8</accession>
<dbReference type="EMBL" id="JBIUGF010000029">
    <property type="protein sequence ID" value="MFJ1338752.1"/>
    <property type="molecule type" value="Genomic_DNA"/>
</dbReference>
<organism evidence="1 2">
    <name type="scientific">Pseudomonas caricapapayae</name>
    <dbReference type="NCBI Taxonomy" id="46678"/>
    <lineage>
        <taxon>Bacteria</taxon>
        <taxon>Pseudomonadati</taxon>
        <taxon>Pseudomonadota</taxon>
        <taxon>Gammaproteobacteria</taxon>
        <taxon>Pseudomonadales</taxon>
        <taxon>Pseudomonadaceae</taxon>
        <taxon>Pseudomonas</taxon>
    </lineage>
</organism>
<proteinExistence type="predicted"/>
<evidence type="ECO:0000313" key="1">
    <source>
        <dbReference type="EMBL" id="MFJ1338752.1"/>
    </source>
</evidence>
<dbReference type="Proteomes" id="UP001615411">
    <property type="component" value="Unassembled WGS sequence"/>
</dbReference>
<sequence length="332" mass="37414">MGWKTWTILSHLLLFTCSVSLAAVDESTPAQAWGRDYFPNTPLINQDGQPVRFFDDLIKDKVVAINFIFTTCTDSCPLETARLRQVQKLLGDRVGRDVFFYSISIDPETDTPEALKHYAEKFNIGPGWQFLTGNKDEITQLRQKLGLFIKGVDDGQTKDHNLSLIIGNQSTGRWMKASPMENPYVLADRLGKSLHNWKLASSDTNEHAQAPSVRPPSVGEQIYRTRCSSCHTLGDTEHAGMRSIGPDLLGVTRQRDPAWLTRWIKEPDVMLAEKDPLAMQLYEQYNRLAMPNSRLGEVEIAALLTYLDEETERLQATAPITTSQHVTEKGVH</sequence>
<protein>
    <submittedName>
        <fullName evidence="1">SCO family protein</fullName>
    </submittedName>
</protein>
<evidence type="ECO:0000313" key="2">
    <source>
        <dbReference type="Proteomes" id="UP001615411"/>
    </source>
</evidence>
<reference evidence="1" key="1">
    <citation type="submission" date="2024-10" db="EMBL/GenBank/DDBJ databases">
        <title>Aeromonas and Pseudomonas from the Cagarras Archipelago, Rio de Janeiro, Brazil.</title>
        <authorList>
            <person name="Canellas A.L.B."/>
            <person name="Laport M.S."/>
        </authorList>
    </citation>
    <scope>NUCLEOTIDE SEQUENCE</scope>
    <source>
        <strain evidence="1">ACP-7</strain>
    </source>
</reference>
<name>A0ACC7LZH8_9PSED</name>
<comment type="caution">
    <text evidence="1">The sequence shown here is derived from an EMBL/GenBank/DDBJ whole genome shotgun (WGS) entry which is preliminary data.</text>
</comment>
<gene>
    <name evidence="1" type="ORF">ACIKP7_11535</name>
</gene>